<name>A0A1G8ZB37_9EURY</name>
<dbReference type="EMBL" id="FNFC01000019">
    <property type="protein sequence ID" value="SDK11625.1"/>
    <property type="molecule type" value="Genomic_DNA"/>
</dbReference>
<dbReference type="Proteomes" id="UP000198856">
    <property type="component" value="Unassembled WGS sequence"/>
</dbReference>
<organism evidence="1 2">
    <name type="scientific">Halovenus aranensis</name>
    <dbReference type="NCBI Taxonomy" id="890420"/>
    <lineage>
        <taxon>Archaea</taxon>
        <taxon>Methanobacteriati</taxon>
        <taxon>Methanobacteriota</taxon>
        <taxon>Stenosarchaea group</taxon>
        <taxon>Halobacteria</taxon>
        <taxon>Halobacteriales</taxon>
        <taxon>Haloarculaceae</taxon>
        <taxon>Halovenus</taxon>
    </lineage>
</organism>
<evidence type="ECO:0000313" key="1">
    <source>
        <dbReference type="EMBL" id="SDK11625.1"/>
    </source>
</evidence>
<sequence length="93" mass="10597">MQKRCRGVSPTAAEHVHLQQQFRLNVDGGVEPFLLVVYFDLFLIDGDPRRRCCRRVALCLGKRLLPVPNCLMTAIDTQPAEDSLEFTQRSPIE</sequence>
<protein>
    <submittedName>
        <fullName evidence="1">Uncharacterized protein</fullName>
    </submittedName>
</protein>
<reference evidence="1 2" key="1">
    <citation type="submission" date="2016-10" db="EMBL/GenBank/DDBJ databases">
        <authorList>
            <person name="de Groot N.N."/>
        </authorList>
    </citation>
    <scope>NUCLEOTIDE SEQUENCE [LARGE SCALE GENOMIC DNA]</scope>
    <source>
        <strain evidence="1 2">IBRC-M10015</strain>
    </source>
</reference>
<proteinExistence type="predicted"/>
<gene>
    <name evidence="1" type="ORF">SAMN05216226_11926</name>
</gene>
<dbReference type="AlphaFoldDB" id="A0A1G8ZB37"/>
<accession>A0A1G8ZB37</accession>
<evidence type="ECO:0000313" key="2">
    <source>
        <dbReference type="Proteomes" id="UP000198856"/>
    </source>
</evidence>
<keyword evidence="2" id="KW-1185">Reference proteome</keyword>